<reference evidence="1 2" key="1">
    <citation type="submission" date="2024-09" db="EMBL/GenBank/DDBJ databases">
        <authorList>
            <person name="Sun Q."/>
            <person name="Mori K."/>
        </authorList>
    </citation>
    <scope>NUCLEOTIDE SEQUENCE [LARGE SCALE GENOMIC DNA]</scope>
    <source>
        <strain evidence="1 2">CICC 10874</strain>
    </source>
</reference>
<dbReference type="InterPro" id="IPR014710">
    <property type="entry name" value="RmlC-like_jellyroll"/>
</dbReference>
<accession>A0ABV6RHU9</accession>
<protein>
    <submittedName>
        <fullName evidence="1">Cupin</fullName>
    </submittedName>
</protein>
<keyword evidence="2" id="KW-1185">Reference proteome</keyword>
<dbReference type="RefSeq" id="WP_376983182.1">
    <property type="nucleotide sequence ID" value="NZ_JBHLSV010000043.1"/>
</dbReference>
<dbReference type="EMBL" id="JBHLSV010000043">
    <property type="protein sequence ID" value="MFC0676134.1"/>
    <property type="molecule type" value="Genomic_DNA"/>
</dbReference>
<dbReference type="Gene3D" id="2.60.120.10">
    <property type="entry name" value="Jelly Rolls"/>
    <property type="match status" value="1"/>
</dbReference>
<comment type="caution">
    <text evidence="1">The sequence shown here is derived from an EMBL/GenBank/DDBJ whole genome shotgun (WGS) entry which is preliminary data.</text>
</comment>
<name>A0ABV6RHU9_9MICO</name>
<proteinExistence type="predicted"/>
<dbReference type="PANTHER" id="PTHR37694">
    <property type="entry name" value="SLR8022 PROTEIN"/>
    <property type="match status" value="1"/>
</dbReference>
<evidence type="ECO:0000313" key="1">
    <source>
        <dbReference type="EMBL" id="MFC0676134.1"/>
    </source>
</evidence>
<organism evidence="1 2">
    <name type="scientific">Brachybacterium hainanense</name>
    <dbReference type="NCBI Taxonomy" id="1541174"/>
    <lineage>
        <taxon>Bacteria</taxon>
        <taxon>Bacillati</taxon>
        <taxon>Actinomycetota</taxon>
        <taxon>Actinomycetes</taxon>
        <taxon>Micrococcales</taxon>
        <taxon>Dermabacteraceae</taxon>
        <taxon>Brachybacterium</taxon>
    </lineage>
</organism>
<dbReference type="Proteomes" id="UP001589793">
    <property type="component" value="Unassembled WGS sequence"/>
</dbReference>
<dbReference type="PANTHER" id="PTHR37694:SF1">
    <property type="entry name" value="SLR8022 PROTEIN"/>
    <property type="match status" value="1"/>
</dbReference>
<dbReference type="InterPro" id="IPR011051">
    <property type="entry name" value="RmlC_Cupin_sf"/>
</dbReference>
<sequence>MDIPSIPELVERHLWAARAAEHGRSAELIIHDGVLRQTLLALASGSRLSEHNAPPAASLQVLLGRIALTTESGEMELSSGQISRIPQERHGVEAREDSVFLLTAVTSVPEELRAP</sequence>
<evidence type="ECO:0000313" key="2">
    <source>
        <dbReference type="Proteomes" id="UP001589793"/>
    </source>
</evidence>
<dbReference type="SUPFAM" id="SSF51182">
    <property type="entry name" value="RmlC-like cupins"/>
    <property type="match status" value="1"/>
</dbReference>
<gene>
    <name evidence="1" type="ORF">ACFFF6_19470</name>
</gene>